<dbReference type="EMBL" id="BMXG01000013">
    <property type="protein sequence ID" value="GHC04827.1"/>
    <property type="molecule type" value="Genomic_DNA"/>
</dbReference>
<reference evidence="1" key="1">
    <citation type="journal article" date="2014" name="Int. J. Syst. Evol. Microbiol.">
        <title>Complete genome sequence of Corynebacterium casei LMG S-19264T (=DSM 44701T), isolated from a smear-ripened cheese.</title>
        <authorList>
            <consortium name="US DOE Joint Genome Institute (JGI-PGF)"/>
            <person name="Walter F."/>
            <person name="Albersmeier A."/>
            <person name="Kalinowski J."/>
            <person name="Ruckert C."/>
        </authorList>
    </citation>
    <scope>NUCLEOTIDE SEQUENCE</scope>
    <source>
        <strain evidence="1">KCTC 12870</strain>
    </source>
</reference>
<dbReference type="RefSeq" id="WP_189515090.1">
    <property type="nucleotide sequence ID" value="NZ_BMXG01000013.1"/>
</dbReference>
<gene>
    <name evidence="1" type="ORF">GCM10007047_22100</name>
</gene>
<evidence type="ECO:0000313" key="2">
    <source>
        <dbReference type="Proteomes" id="UP000642829"/>
    </source>
</evidence>
<dbReference type="Proteomes" id="UP000642829">
    <property type="component" value="Unassembled WGS sequence"/>
</dbReference>
<proteinExistence type="predicted"/>
<name>A0A8J3DCM0_9BACT</name>
<comment type="caution">
    <text evidence="1">The sequence shown here is derived from an EMBL/GenBank/DDBJ whole genome shotgun (WGS) entry which is preliminary data.</text>
</comment>
<reference evidence="1" key="2">
    <citation type="submission" date="2020-09" db="EMBL/GenBank/DDBJ databases">
        <authorList>
            <person name="Sun Q."/>
            <person name="Kim S."/>
        </authorList>
    </citation>
    <scope>NUCLEOTIDE SEQUENCE</scope>
    <source>
        <strain evidence="1">KCTC 12870</strain>
    </source>
</reference>
<protein>
    <submittedName>
        <fullName evidence="1">Uncharacterized protein</fullName>
    </submittedName>
</protein>
<dbReference type="AlphaFoldDB" id="A0A8J3DCM0"/>
<keyword evidence="2" id="KW-1185">Reference proteome</keyword>
<organism evidence="1 2">
    <name type="scientific">Cerasicoccus arenae</name>
    <dbReference type="NCBI Taxonomy" id="424488"/>
    <lineage>
        <taxon>Bacteria</taxon>
        <taxon>Pseudomonadati</taxon>
        <taxon>Verrucomicrobiota</taxon>
        <taxon>Opitutia</taxon>
        <taxon>Puniceicoccales</taxon>
        <taxon>Cerasicoccaceae</taxon>
        <taxon>Cerasicoccus</taxon>
    </lineage>
</organism>
<evidence type="ECO:0000313" key="1">
    <source>
        <dbReference type="EMBL" id="GHC04827.1"/>
    </source>
</evidence>
<dbReference type="SUPFAM" id="SSF69304">
    <property type="entry name" value="Tricorn protease N-terminal domain"/>
    <property type="match status" value="1"/>
</dbReference>
<sequence length="453" mass="51014">MIFSGDRLSNGSKHYFFGFHDIVCSDEFGRYVLALETEIIDRPPIPGQSVSVGYISTENGEFTKLSETEAFNFPQGARQQWIPRTLEFVFNKKNADGWGAVRMDLGGHVVMEYDRAIYAISPGGDIAMCLNFERMHRLGGYGYIGIEDVSQADDAESGVIFIDVKTGNRLDSFSLSEVMACGDFTVTDASLHYLTHAVWSPDGRRVVFLHRYWLPDGGLTTRVLCFNIESRELKLLAVGEYSHSAWQNEQSIMIWGRRKSALDAARSMRGTSARLISPLLAVARKFKRRITRRALATGRSSYLRINVLDGSIEPIGVSKLTRDGHPMCNRIYSDWVAVDDYPDAHGVRNLMLFNFLTEQVTHLGSYRKLDALADMESIEQAQYGMDPRVLKKFDVNEFAFTRSGLHCDLHPRWGGDFKHICFDSIHEGTRQMYWMDVAEFISGASGGVSSLSD</sequence>
<accession>A0A8J3DCM0</accession>